<dbReference type="PROSITE" id="PS51186">
    <property type="entry name" value="GNAT"/>
    <property type="match status" value="1"/>
</dbReference>
<dbReference type="Proteomes" id="UP000198718">
    <property type="component" value="Unassembled WGS sequence"/>
</dbReference>
<dbReference type="GO" id="GO:0005840">
    <property type="term" value="C:ribosome"/>
    <property type="evidence" value="ECO:0007669"/>
    <property type="project" value="UniProtKB-KW"/>
</dbReference>
<dbReference type="STRING" id="393762.SAMN05660472_02032"/>
<organism evidence="2 3">
    <name type="scientific">Natronincola ferrireducens</name>
    <dbReference type="NCBI Taxonomy" id="393762"/>
    <lineage>
        <taxon>Bacteria</taxon>
        <taxon>Bacillati</taxon>
        <taxon>Bacillota</taxon>
        <taxon>Clostridia</taxon>
        <taxon>Peptostreptococcales</taxon>
        <taxon>Natronincolaceae</taxon>
        <taxon>Natronincola</taxon>
    </lineage>
</organism>
<evidence type="ECO:0000259" key="1">
    <source>
        <dbReference type="PROSITE" id="PS51186"/>
    </source>
</evidence>
<dbReference type="OrthoDB" id="1954172at2"/>
<dbReference type="GO" id="GO:0016747">
    <property type="term" value="F:acyltransferase activity, transferring groups other than amino-acyl groups"/>
    <property type="evidence" value="ECO:0007669"/>
    <property type="project" value="InterPro"/>
</dbReference>
<proteinExistence type="predicted"/>
<dbReference type="InterPro" id="IPR000182">
    <property type="entry name" value="GNAT_dom"/>
</dbReference>
<feature type="domain" description="N-acetyltransferase" evidence="1">
    <location>
        <begin position="3"/>
        <end position="163"/>
    </location>
</feature>
<accession>A0A1G9EN67</accession>
<keyword evidence="2" id="KW-0687">Ribonucleoprotein</keyword>
<dbReference type="EMBL" id="FNFP01000003">
    <property type="protein sequence ID" value="SDK77523.1"/>
    <property type="molecule type" value="Genomic_DNA"/>
</dbReference>
<evidence type="ECO:0000313" key="3">
    <source>
        <dbReference type="Proteomes" id="UP000198718"/>
    </source>
</evidence>
<dbReference type="CDD" id="cd04301">
    <property type="entry name" value="NAT_SF"/>
    <property type="match status" value="1"/>
</dbReference>
<dbReference type="Pfam" id="PF00583">
    <property type="entry name" value="Acetyltransf_1"/>
    <property type="match status" value="1"/>
</dbReference>
<dbReference type="AlphaFoldDB" id="A0A1G9EN67"/>
<name>A0A1G9EN67_9FIRM</name>
<dbReference type="InterPro" id="IPR016181">
    <property type="entry name" value="Acyl_CoA_acyltransferase"/>
</dbReference>
<dbReference type="SUPFAM" id="SSF55729">
    <property type="entry name" value="Acyl-CoA N-acyltransferases (Nat)"/>
    <property type="match status" value="1"/>
</dbReference>
<dbReference type="Gene3D" id="3.40.630.30">
    <property type="match status" value="1"/>
</dbReference>
<dbReference type="RefSeq" id="WP_090553566.1">
    <property type="nucleotide sequence ID" value="NZ_FNFP01000003.1"/>
</dbReference>
<keyword evidence="2" id="KW-0689">Ribosomal protein</keyword>
<sequence length="163" mass="18748">MEVSFKKLEERDINNIISLFNKLKAEAAEVTFNHIDSKEELIDWLNNQNYYLYAAMIKDKVVSVFRGVRGLKDEAHCILITIATDPSYRGCKIAQNLIRYSLEDIKAKEKTISLARAYVYSDNKPSINTLLANNFTVSGCVYQHHLNKKIGTYVDDIIFHKIL</sequence>
<gene>
    <name evidence="2" type="ORF">SAMN05660472_02032</name>
</gene>
<protein>
    <submittedName>
        <fullName evidence="2">Ribosomal protein S18 acetylase RimI</fullName>
    </submittedName>
</protein>
<evidence type="ECO:0000313" key="2">
    <source>
        <dbReference type="EMBL" id="SDK77523.1"/>
    </source>
</evidence>
<keyword evidence="3" id="KW-1185">Reference proteome</keyword>
<reference evidence="2 3" key="1">
    <citation type="submission" date="2016-10" db="EMBL/GenBank/DDBJ databases">
        <authorList>
            <person name="de Groot N.N."/>
        </authorList>
    </citation>
    <scope>NUCLEOTIDE SEQUENCE [LARGE SCALE GENOMIC DNA]</scope>
    <source>
        <strain evidence="2 3">DSM 18346</strain>
    </source>
</reference>